<evidence type="ECO:0000313" key="1">
    <source>
        <dbReference type="EMBL" id="ART30280.1"/>
    </source>
</evidence>
<dbReference type="EMBL" id="KY774314">
    <property type="protein sequence ID" value="ART30280.1"/>
    <property type="molecule type" value="Genomic_DNA"/>
</dbReference>
<name>A0A1Y0AYQ6_9LAMI</name>
<proteinExistence type="predicted"/>
<geneLocation type="mitochondrion" evidence="1"/>
<reference evidence="1" key="1">
    <citation type="submission" date="2017-03" db="EMBL/GenBank/DDBJ databases">
        <title>The mitochondrial genome of the carnivorous plant Utricularia reniformis (Lentibulariaceae): structure, comparative analysis and evolutionary landmarks.</title>
        <authorList>
            <person name="Silva S.R."/>
            <person name="Alvarenga D.O."/>
            <person name="Michael T.P."/>
            <person name="Miranda V.F.O."/>
            <person name="Varani A.M."/>
        </authorList>
    </citation>
    <scope>NUCLEOTIDE SEQUENCE</scope>
</reference>
<accession>A0A1Y0AYQ6</accession>
<dbReference type="AlphaFoldDB" id="A0A1Y0AYQ6"/>
<gene>
    <name evidence="1" type="ORF">AEK19_MT0407</name>
</gene>
<organism evidence="1">
    <name type="scientific">Utricularia reniformis</name>
    <dbReference type="NCBI Taxonomy" id="192314"/>
    <lineage>
        <taxon>Eukaryota</taxon>
        <taxon>Viridiplantae</taxon>
        <taxon>Streptophyta</taxon>
        <taxon>Embryophyta</taxon>
        <taxon>Tracheophyta</taxon>
        <taxon>Spermatophyta</taxon>
        <taxon>Magnoliopsida</taxon>
        <taxon>eudicotyledons</taxon>
        <taxon>Gunneridae</taxon>
        <taxon>Pentapetalae</taxon>
        <taxon>asterids</taxon>
        <taxon>lamiids</taxon>
        <taxon>Lamiales</taxon>
        <taxon>Lentibulariaceae</taxon>
        <taxon>Utricularia</taxon>
    </lineage>
</organism>
<sequence>MGPRSLFNSTTSILYFVYLPDSQWQIHLRPSSDGDSAPQVSAVSDSPPTPVYAGGNFSHFSTGCHRCQCIMFSASIFCWFKIPSVLEALC</sequence>
<protein>
    <submittedName>
        <fullName evidence="1">Uncharacterized protein</fullName>
    </submittedName>
</protein>
<keyword evidence="1" id="KW-0496">Mitochondrion</keyword>